<sequence>MRWREALIAEKRKLTSTAMWWVLAIGMVGYLAFIGAVLAFSMVSGSDATGVQPLTGKAAALSVYGTVNAIGYVFPLVIGTLTVTTEMRHRTLTQSLLAEPVRGRLLSAKLAVSFPVGVCYGVLGVIGLLIGGAIPLATAGDGAYLGDGEVIRVLVMGILVSGLWAVLGAAFGSVVTNQVAAIVVLLAFTQLVEPIARVGLSAVSSLAPVASYLPGAAADAVVGSSLYSSVGTGAVDLLPAWGGALVLLGYGVVLVVLGWRTTFARDVT</sequence>
<keyword evidence="3" id="KW-1185">Reference proteome</keyword>
<feature type="transmembrane region" description="Helical" evidence="1">
    <location>
        <begin position="63"/>
        <end position="83"/>
    </location>
</feature>
<keyword evidence="1" id="KW-1133">Transmembrane helix</keyword>
<feature type="transmembrane region" description="Helical" evidence="1">
    <location>
        <begin position="154"/>
        <end position="186"/>
    </location>
</feature>
<keyword evidence="1" id="KW-0812">Transmembrane</keyword>
<evidence type="ECO:0000256" key="1">
    <source>
        <dbReference type="SAM" id="Phobius"/>
    </source>
</evidence>
<organism evidence="2 3">
    <name type="scientific">Nocardioides acrostichi</name>
    <dbReference type="NCBI Taxonomy" id="2784339"/>
    <lineage>
        <taxon>Bacteria</taxon>
        <taxon>Bacillati</taxon>
        <taxon>Actinomycetota</taxon>
        <taxon>Actinomycetes</taxon>
        <taxon>Propionibacteriales</taxon>
        <taxon>Nocardioidaceae</taxon>
        <taxon>Nocardioides</taxon>
    </lineage>
</organism>
<name>A0A930Y8A8_9ACTN</name>
<dbReference type="Pfam" id="PF12730">
    <property type="entry name" value="ABC2_membrane_4"/>
    <property type="match status" value="1"/>
</dbReference>
<keyword evidence="1" id="KW-0472">Membrane</keyword>
<comment type="caution">
    <text evidence="2">The sequence shown here is derived from an EMBL/GenBank/DDBJ whole genome shotgun (WGS) entry which is preliminary data.</text>
</comment>
<feature type="transmembrane region" description="Helical" evidence="1">
    <location>
        <begin position="238"/>
        <end position="259"/>
    </location>
</feature>
<evidence type="ECO:0000313" key="3">
    <source>
        <dbReference type="Proteomes" id="UP000656804"/>
    </source>
</evidence>
<dbReference type="EMBL" id="JADIVZ010000008">
    <property type="protein sequence ID" value="MBF4162922.1"/>
    <property type="molecule type" value="Genomic_DNA"/>
</dbReference>
<feature type="transmembrane region" description="Helical" evidence="1">
    <location>
        <begin position="198"/>
        <end position="218"/>
    </location>
</feature>
<evidence type="ECO:0000313" key="2">
    <source>
        <dbReference type="EMBL" id="MBF4162922.1"/>
    </source>
</evidence>
<feature type="transmembrane region" description="Helical" evidence="1">
    <location>
        <begin position="20"/>
        <end position="43"/>
    </location>
</feature>
<dbReference type="RefSeq" id="WP_194504190.1">
    <property type="nucleotide sequence ID" value="NZ_JADIVZ010000008.1"/>
</dbReference>
<accession>A0A930Y8A8</accession>
<dbReference type="AlphaFoldDB" id="A0A930Y8A8"/>
<protein>
    <submittedName>
        <fullName evidence="2">ABC transporter permease</fullName>
    </submittedName>
</protein>
<gene>
    <name evidence="2" type="ORF">ISG29_14605</name>
</gene>
<reference evidence="2" key="1">
    <citation type="submission" date="2020-11" db="EMBL/GenBank/DDBJ databases">
        <title>Nocardioides sp. CBS4Y-1, whole genome shotgun sequence.</title>
        <authorList>
            <person name="Tuo L."/>
        </authorList>
    </citation>
    <scope>NUCLEOTIDE SEQUENCE</scope>
    <source>
        <strain evidence="2">CBS4Y-1</strain>
    </source>
</reference>
<proteinExistence type="predicted"/>
<feature type="transmembrane region" description="Helical" evidence="1">
    <location>
        <begin position="110"/>
        <end position="134"/>
    </location>
</feature>
<dbReference type="Proteomes" id="UP000656804">
    <property type="component" value="Unassembled WGS sequence"/>
</dbReference>